<dbReference type="InterPro" id="IPR002744">
    <property type="entry name" value="MIP18-like"/>
</dbReference>
<dbReference type="Pfam" id="PF01883">
    <property type="entry name" value="FeS_assembly_P"/>
    <property type="match status" value="1"/>
</dbReference>
<evidence type="ECO:0000313" key="2">
    <source>
        <dbReference type="EMBL" id="OKL42018.1"/>
    </source>
</evidence>
<dbReference type="OrthoDB" id="9805360at2"/>
<dbReference type="PANTHER" id="PTHR42831:SF1">
    <property type="entry name" value="FE-S PROTEIN MATURATION AUXILIARY FACTOR YITW"/>
    <property type="match status" value="1"/>
</dbReference>
<accession>A0A1Q5PIG3</accession>
<reference evidence="2 3" key="1">
    <citation type="submission" date="2016-03" db="EMBL/GenBank/DDBJ databases">
        <title>Genome sequence of Pontibacter sp. nov., of the family cytophagaceae, isolated from marine sediment of the Yellow Sea, China.</title>
        <authorList>
            <person name="Zhang G."/>
            <person name="Zhang R."/>
        </authorList>
    </citation>
    <scope>NUCLEOTIDE SEQUENCE [LARGE SCALE GENOMIC DNA]</scope>
    <source>
        <strain evidence="2 3">S10-8</strain>
    </source>
</reference>
<gene>
    <name evidence="2" type="ORF">A3841_08430</name>
</gene>
<organism evidence="2 3">
    <name type="scientific">Pontibacter flavimaris</name>
    <dbReference type="NCBI Taxonomy" id="1797110"/>
    <lineage>
        <taxon>Bacteria</taxon>
        <taxon>Pseudomonadati</taxon>
        <taxon>Bacteroidota</taxon>
        <taxon>Cytophagia</taxon>
        <taxon>Cytophagales</taxon>
        <taxon>Hymenobacteraceae</taxon>
        <taxon>Pontibacter</taxon>
    </lineage>
</organism>
<dbReference type="Proteomes" id="UP000186551">
    <property type="component" value="Unassembled WGS sequence"/>
</dbReference>
<dbReference type="STRING" id="1797110.A3841_08430"/>
<protein>
    <submittedName>
        <fullName evidence="2">FeS assembly SUF system protein SufT</fullName>
    </submittedName>
</protein>
<evidence type="ECO:0000259" key="1">
    <source>
        <dbReference type="Pfam" id="PF01883"/>
    </source>
</evidence>
<dbReference type="PANTHER" id="PTHR42831">
    <property type="entry name" value="FE-S PROTEIN MATURATION AUXILIARY FACTOR YITW"/>
    <property type="match status" value="1"/>
</dbReference>
<dbReference type="InterPro" id="IPR034904">
    <property type="entry name" value="FSCA_dom_sf"/>
</dbReference>
<evidence type="ECO:0000313" key="3">
    <source>
        <dbReference type="Proteomes" id="UP000186551"/>
    </source>
</evidence>
<feature type="domain" description="MIP18 family-like" evidence="1">
    <location>
        <begin position="13"/>
        <end position="72"/>
    </location>
</feature>
<dbReference type="AlphaFoldDB" id="A0A1Q5PIG3"/>
<dbReference type="RefSeq" id="WP_073850461.1">
    <property type="nucleotide sequence ID" value="NZ_LVWA01000002.1"/>
</dbReference>
<comment type="caution">
    <text evidence="2">The sequence shown here is derived from an EMBL/GenBank/DDBJ whole genome shotgun (WGS) entry which is preliminary data.</text>
</comment>
<sequence>METQNMPEDFGLEVYEALKYIIDPEVGINIVDLGLVYEVSLTEEGVLAVDLTLTTPGCPMSGTIVTATEQILIKRFPSLDVKVTLVWSPPWSTEMITEEGMRQLEGKS</sequence>
<keyword evidence="3" id="KW-1185">Reference proteome</keyword>
<name>A0A1Q5PIG3_9BACT</name>
<dbReference type="SUPFAM" id="SSF117916">
    <property type="entry name" value="Fe-S cluster assembly (FSCA) domain-like"/>
    <property type="match status" value="1"/>
</dbReference>
<dbReference type="InterPro" id="IPR052339">
    <property type="entry name" value="Fe-S_Maturation_MIP18"/>
</dbReference>
<dbReference type="EMBL" id="LVWA01000002">
    <property type="protein sequence ID" value="OKL42018.1"/>
    <property type="molecule type" value="Genomic_DNA"/>
</dbReference>
<dbReference type="Gene3D" id="3.30.300.130">
    <property type="entry name" value="Fe-S cluster assembly (FSCA)"/>
    <property type="match status" value="1"/>
</dbReference>
<proteinExistence type="predicted"/>